<dbReference type="RefSeq" id="WP_407339590.1">
    <property type="nucleotide sequence ID" value="NZ_CP136862.1"/>
</dbReference>
<dbReference type="InterPro" id="IPR029045">
    <property type="entry name" value="ClpP/crotonase-like_dom_sf"/>
</dbReference>
<reference evidence="5 6" key="1">
    <citation type="submission" date="2023-10" db="EMBL/GenBank/DDBJ databases">
        <title>Novel methanotroph of the genus Methylocapsa from a subarctic wetland.</title>
        <authorList>
            <person name="Belova S.E."/>
            <person name="Oshkin I.Y."/>
            <person name="Miroshnikov K."/>
            <person name="Dedysh S.N."/>
        </authorList>
    </citation>
    <scope>NUCLEOTIDE SEQUENCE [LARGE SCALE GENOMIC DNA]</scope>
    <source>
        <strain evidence="5 6">RX1</strain>
    </source>
</reference>
<evidence type="ECO:0000313" key="5">
    <source>
        <dbReference type="EMBL" id="WOJ90143.1"/>
    </source>
</evidence>
<dbReference type="PANTHER" id="PTHR43176:SF3">
    <property type="entry name" value="3-HYDROXYISOBUTYRYL-COA HYDROLASE, MITOCHONDRIAL"/>
    <property type="match status" value="1"/>
</dbReference>
<feature type="domain" description="Enoyl-CoA hydratase/isomerase" evidence="4">
    <location>
        <begin position="14"/>
        <end position="338"/>
    </location>
</feature>
<proteinExistence type="predicted"/>
<evidence type="ECO:0000256" key="2">
    <source>
        <dbReference type="ARBA" id="ARBA00011915"/>
    </source>
</evidence>
<dbReference type="InterPro" id="IPR032259">
    <property type="entry name" value="HIBYL-CoA-H"/>
</dbReference>
<evidence type="ECO:0000259" key="4">
    <source>
        <dbReference type="Pfam" id="PF16113"/>
    </source>
</evidence>
<evidence type="ECO:0000256" key="1">
    <source>
        <dbReference type="ARBA" id="ARBA00001709"/>
    </source>
</evidence>
<dbReference type="Gene3D" id="3.90.226.10">
    <property type="entry name" value="2-enoyl-CoA Hydratase, Chain A, domain 1"/>
    <property type="match status" value="1"/>
</dbReference>
<sequence>MSDPEITCEKEGRCGVITLNRPHALNALTLHMVREIARALDLWEGDPAVQCVLVKAAGDRAFCAGADIRILHELGKAQRFAEQLAFWREEYILNRRIKLYPKPYVSLIDGIVMGGGAGISAHGSYIVAGDKYSFAMPEAGIGFFPDVGATFFLPRLPGKTGAYLALTGARMNCGDAVAFGLANAHAPSQRFAALAQRLVHGEDVSAAIAAESAPPPVSSLAGQRHFIDGCFGAPTLSAILEEIDDAGYGGSEFALATYDTIRAKSPTSLAIALRQMQIGASLDIDEAMRTEFRIVSRIAKGHDFYEGVRAVIIDKDNRPIWNPAEIEALKPADIDPYFAPLTDGELEFSAEAHAP</sequence>
<dbReference type="Pfam" id="PF16113">
    <property type="entry name" value="ECH_2"/>
    <property type="match status" value="1"/>
</dbReference>
<dbReference type="PANTHER" id="PTHR43176">
    <property type="entry name" value="3-HYDROXYISOBUTYRYL-COA HYDROLASE-RELATED"/>
    <property type="match status" value="1"/>
</dbReference>
<evidence type="ECO:0000313" key="6">
    <source>
        <dbReference type="Proteomes" id="UP001626536"/>
    </source>
</evidence>
<dbReference type="CDD" id="cd06558">
    <property type="entry name" value="crotonase-like"/>
    <property type="match status" value="1"/>
</dbReference>
<dbReference type="SUPFAM" id="SSF52096">
    <property type="entry name" value="ClpP/crotonase"/>
    <property type="match status" value="1"/>
</dbReference>
<protein>
    <recommendedName>
        <fullName evidence="2">3-hydroxyisobutyryl-CoA hydrolase</fullName>
        <ecNumber evidence="2">3.1.2.4</ecNumber>
    </recommendedName>
</protein>
<dbReference type="Proteomes" id="UP001626536">
    <property type="component" value="Chromosome"/>
</dbReference>
<dbReference type="InterPro" id="IPR045004">
    <property type="entry name" value="ECH_dom"/>
</dbReference>
<keyword evidence="3 5" id="KW-0378">Hydrolase</keyword>
<organism evidence="5 6">
    <name type="scientific">Methylocapsa polymorpha</name>
    <dbReference type="NCBI Taxonomy" id="3080828"/>
    <lineage>
        <taxon>Bacteria</taxon>
        <taxon>Pseudomonadati</taxon>
        <taxon>Pseudomonadota</taxon>
        <taxon>Alphaproteobacteria</taxon>
        <taxon>Hyphomicrobiales</taxon>
        <taxon>Beijerinckiaceae</taxon>
        <taxon>Methylocapsa</taxon>
    </lineage>
</organism>
<name>A0ABZ0HUA9_9HYPH</name>
<comment type="catalytic activity">
    <reaction evidence="1">
        <text>3-hydroxy-2-methylpropanoyl-CoA + H2O = 3-hydroxy-2-methylpropanoate + CoA + H(+)</text>
        <dbReference type="Rhea" id="RHEA:20888"/>
        <dbReference type="ChEBI" id="CHEBI:11805"/>
        <dbReference type="ChEBI" id="CHEBI:15377"/>
        <dbReference type="ChEBI" id="CHEBI:15378"/>
        <dbReference type="ChEBI" id="CHEBI:57287"/>
        <dbReference type="ChEBI" id="CHEBI:57340"/>
        <dbReference type="EC" id="3.1.2.4"/>
    </reaction>
</comment>
<dbReference type="NCBIfam" id="NF004127">
    <property type="entry name" value="PRK05617.1"/>
    <property type="match status" value="1"/>
</dbReference>
<accession>A0ABZ0HUA9</accession>
<evidence type="ECO:0000256" key="3">
    <source>
        <dbReference type="ARBA" id="ARBA00022801"/>
    </source>
</evidence>
<dbReference type="GO" id="GO:0016787">
    <property type="term" value="F:hydrolase activity"/>
    <property type="evidence" value="ECO:0007669"/>
    <property type="project" value="UniProtKB-KW"/>
</dbReference>
<dbReference type="EC" id="3.1.2.4" evidence="2"/>
<keyword evidence="6" id="KW-1185">Reference proteome</keyword>
<gene>
    <name evidence="5" type="ORF">RZS28_02220</name>
</gene>
<dbReference type="EMBL" id="CP136862">
    <property type="protein sequence ID" value="WOJ90143.1"/>
    <property type="molecule type" value="Genomic_DNA"/>
</dbReference>